<organism evidence="1 2">
    <name type="scientific">Sorangium cellulosum</name>
    <name type="common">Polyangium cellulosum</name>
    <dbReference type="NCBI Taxonomy" id="56"/>
    <lineage>
        <taxon>Bacteria</taxon>
        <taxon>Pseudomonadati</taxon>
        <taxon>Myxococcota</taxon>
        <taxon>Polyangia</taxon>
        <taxon>Polyangiales</taxon>
        <taxon>Polyangiaceae</taxon>
        <taxon>Sorangium</taxon>
    </lineage>
</organism>
<dbReference type="SUPFAM" id="SSF158446">
    <property type="entry name" value="IVS-encoded protein-like"/>
    <property type="match status" value="1"/>
</dbReference>
<evidence type="ECO:0000313" key="1">
    <source>
        <dbReference type="EMBL" id="AUX19839.1"/>
    </source>
</evidence>
<reference evidence="1 2" key="1">
    <citation type="submission" date="2015-09" db="EMBL/GenBank/DDBJ databases">
        <title>Sorangium comparison.</title>
        <authorList>
            <person name="Zaburannyi N."/>
            <person name="Bunk B."/>
            <person name="Overmann J."/>
            <person name="Mueller R."/>
        </authorList>
    </citation>
    <scope>NUCLEOTIDE SEQUENCE [LARGE SCALE GENOMIC DNA]</scope>
    <source>
        <strain evidence="1 2">So ceGT47</strain>
    </source>
</reference>
<dbReference type="Proteomes" id="UP000295781">
    <property type="component" value="Chromosome"/>
</dbReference>
<dbReference type="AlphaFoldDB" id="A0A4P2PT90"/>
<evidence type="ECO:0000313" key="2">
    <source>
        <dbReference type="Proteomes" id="UP000295781"/>
    </source>
</evidence>
<protein>
    <submittedName>
        <fullName evidence="1">Uncharacterized protein</fullName>
    </submittedName>
</protein>
<dbReference type="EMBL" id="CP012670">
    <property type="protein sequence ID" value="AUX19839.1"/>
    <property type="molecule type" value="Genomic_DNA"/>
</dbReference>
<sequence length="72" mass="7658">MSIAEGSGNPERDTRQFDAIARGSALECAAILDAFEVLGLAAGQELVEPREPLEKTGSMLTKRALAEVNRGK</sequence>
<accession>A0A4P2PT90</accession>
<gene>
    <name evidence="1" type="ORF">SOCEGT47_002920</name>
</gene>
<proteinExistence type="predicted"/>
<name>A0A4P2PT90_SORCE</name>
<dbReference type="InterPro" id="IPR036583">
    <property type="entry name" value="23S_rRNA_IVS_sf"/>
</dbReference>